<keyword evidence="6" id="KW-0812">Transmembrane</keyword>
<evidence type="ECO:0000259" key="7">
    <source>
        <dbReference type="PROSITE" id="PS50011"/>
    </source>
</evidence>
<proteinExistence type="predicted"/>
<evidence type="ECO:0000313" key="9">
    <source>
        <dbReference type="Proteomes" id="UP000479710"/>
    </source>
</evidence>
<protein>
    <recommendedName>
        <fullName evidence="2">non-specific serine/threonine protein kinase</fullName>
        <ecNumber evidence="2">2.7.11.1</ecNumber>
    </recommendedName>
</protein>
<feature type="transmembrane region" description="Helical" evidence="6">
    <location>
        <begin position="156"/>
        <end position="179"/>
    </location>
</feature>
<dbReference type="PROSITE" id="PS50011">
    <property type="entry name" value="PROTEIN_KINASE_DOM"/>
    <property type="match status" value="1"/>
</dbReference>
<evidence type="ECO:0000256" key="1">
    <source>
        <dbReference type="ARBA" id="ARBA00004479"/>
    </source>
</evidence>
<dbReference type="GO" id="GO:0005524">
    <property type="term" value="F:ATP binding"/>
    <property type="evidence" value="ECO:0007669"/>
    <property type="project" value="InterPro"/>
</dbReference>
<dbReference type="SUPFAM" id="SSF56112">
    <property type="entry name" value="Protein kinase-like (PK-like)"/>
    <property type="match status" value="1"/>
</dbReference>
<dbReference type="GO" id="GO:0051707">
    <property type="term" value="P:response to other organism"/>
    <property type="evidence" value="ECO:0007669"/>
    <property type="project" value="UniProtKB-ARBA"/>
</dbReference>
<comment type="subcellular location">
    <subcellularLocation>
        <location evidence="1">Membrane</location>
        <topology evidence="1">Single-pass type I membrane protein</topology>
    </subcellularLocation>
</comment>
<dbReference type="EMBL" id="SPHZ02000005">
    <property type="protein sequence ID" value="KAF0917171.1"/>
    <property type="molecule type" value="Genomic_DNA"/>
</dbReference>
<feature type="domain" description="Protein kinase" evidence="7">
    <location>
        <begin position="233"/>
        <end position="310"/>
    </location>
</feature>
<evidence type="ECO:0000256" key="2">
    <source>
        <dbReference type="ARBA" id="ARBA00012513"/>
    </source>
</evidence>
<evidence type="ECO:0000256" key="4">
    <source>
        <dbReference type="ARBA" id="ARBA00047899"/>
    </source>
</evidence>
<reference evidence="8 9" key="1">
    <citation type="submission" date="2019-11" db="EMBL/GenBank/DDBJ databases">
        <title>Whole genome sequence of Oryza granulata.</title>
        <authorList>
            <person name="Li W."/>
        </authorList>
    </citation>
    <scope>NUCLEOTIDE SEQUENCE [LARGE SCALE GENOMIC DNA]</scope>
    <source>
        <strain evidence="9">cv. Menghai</strain>
        <tissue evidence="8">Leaf</tissue>
    </source>
</reference>
<accession>A0A6G1DXN7</accession>
<gene>
    <name evidence="8" type="ORF">E2562_016967</name>
</gene>
<dbReference type="PANTHER" id="PTHR32444">
    <property type="entry name" value="BULB-TYPE LECTIN DOMAIN-CONTAINING PROTEIN"/>
    <property type="match status" value="1"/>
</dbReference>
<keyword evidence="9" id="KW-1185">Reference proteome</keyword>
<dbReference type="InterPro" id="IPR000719">
    <property type="entry name" value="Prot_kinase_dom"/>
</dbReference>
<dbReference type="InterPro" id="IPR001480">
    <property type="entry name" value="Bulb-type_lectin_dom"/>
</dbReference>
<sequence>MEKANGGRSFIVAYGQGAEDMKATILDTGNLVLSSMTNPSSYTWQSFDAPTDTWLPEMRIGLSTTNQSLISWKSNDDPAMGDYTLGMDPAGLEGCNRKTKLQCSSDKFLEIPNLRLPDNREKLADSYDVDGAGTLCLRLAPSELESGGSSGSGHKMLWMAGAIPSVVLLSFCSLSFLLWRRRRQNKGKENLHAHRSLMTLDTDSAVKLWESEKAGSQFVLFSFSQIANSTNNFSAPNKLGEGGFGPVYKGNLPDGQDIAVKRLATNSGQGLVEFKNEVLLIAKLQHLWGANFGDHQRNEKCRIPPTWAFS</sequence>
<organism evidence="8 9">
    <name type="scientific">Oryza meyeriana var. granulata</name>
    <dbReference type="NCBI Taxonomy" id="110450"/>
    <lineage>
        <taxon>Eukaryota</taxon>
        <taxon>Viridiplantae</taxon>
        <taxon>Streptophyta</taxon>
        <taxon>Embryophyta</taxon>
        <taxon>Tracheophyta</taxon>
        <taxon>Spermatophyta</taxon>
        <taxon>Magnoliopsida</taxon>
        <taxon>Liliopsida</taxon>
        <taxon>Poales</taxon>
        <taxon>Poaceae</taxon>
        <taxon>BOP clade</taxon>
        <taxon>Oryzoideae</taxon>
        <taxon>Oryzeae</taxon>
        <taxon>Oryzinae</taxon>
        <taxon>Oryza</taxon>
        <taxon>Oryza meyeriana</taxon>
    </lineage>
</organism>
<name>A0A6G1DXN7_9ORYZ</name>
<dbReference type="Pfam" id="PF01453">
    <property type="entry name" value="B_lectin"/>
    <property type="match status" value="1"/>
</dbReference>
<dbReference type="Proteomes" id="UP000479710">
    <property type="component" value="Unassembled WGS sequence"/>
</dbReference>
<keyword evidence="6" id="KW-1133">Transmembrane helix</keyword>
<dbReference type="SUPFAM" id="SSF51110">
    <property type="entry name" value="alpha-D-mannose-specific plant lectins"/>
    <property type="match status" value="1"/>
</dbReference>
<keyword evidence="3" id="KW-0675">Receptor</keyword>
<comment type="caution">
    <text evidence="8">The sequence shown here is derived from an EMBL/GenBank/DDBJ whole genome shotgun (WGS) entry which is preliminary data.</text>
</comment>
<evidence type="ECO:0000313" key="8">
    <source>
        <dbReference type="EMBL" id="KAF0917171.1"/>
    </source>
</evidence>
<evidence type="ECO:0000256" key="3">
    <source>
        <dbReference type="ARBA" id="ARBA00023170"/>
    </source>
</evidence>
<keyword evidence="6" id="KW-0472">Membrane</keyword>
<dbReference type="AlphaFoldDB" id="A0A6G1DXN7"/>
<dbReference type="OrthoDB" id="4062651at2759"/>
<dbReference type="InterPro" id="IPR036426">
    <property type="entry name" value="Bulb-type_lectin_dom_sf"/>
</dbReference>
<comment type="catalytic activity">
    <reaction evidence="5">
        <text>L-seryl-[protein] + ATP = O-phospho-L-seryl-[protein] + ADP + H(+)</text>
        <dbReference type="Rhea" id="RHEA:17989"/>
        <dbReference type="Rhea" id="RHEA-COMP:9863"/>
        <dbReference type="Rhea" id="RHEA-COMP:11604"/>
        <dbReference type="ChEBI" id="CHEBI:15378"/>
        <dbReference type="ChEBI" id="CHEBI:29999"/>
        <dbReference type="ChEBI" id="CHEBI:30616"/>
        <dbReference type="ChEBI" id="CHEBI:83421"/>
        <dbReference type="ChEBI" id="CHEBI:456216"/>
        <dbReference type="EC" id="2.7.11.1"/>
    </reaction>
</comment>
<dbReference type="InterPro" id="IPR011009">
    <property type="entry name" value="Kinase-like_dom_sf"/>
</dbReference>
<dbReference type="GO" id="GO:0004674">
    <property type="term" value="F:protein serine/threonine kinase activity"/>
    <property type="evidence" value="ECO:0007669"/>
    <property type="project" value="UniProtKB-EC"/>
</dbReference>
<evidence type="ECO:0000256" key="5">
    <source>
        <dbReference type="ARBA" id="ARBA00048679"/>
    </source>
</evidence>
<evidence type="ECO:0000256" key="6">
    <source>
        <dbReference type="SAM" id="Phobius"/>
    </source>
</evidence>
<comment type="catalytic activity">
    <reaction evidence="4">
        <text>L-threonyl-[protein] + ATP = O-phospho-L-threonyl-[protein] + ADP + H(+)</text>
        <dbReference type="Rhea" id="RHEA:46608"/>
        <dbReference type="Rhea" id="RHEA-COMP:11060"/>
        <dbReference type="Rhea" id="RHEA-COMP:11605"/>
        <dbReference type="ChEBI" id="CHEBI:15378"/>
        <dbReference type="ChEBI" id="CHEBI:30013"/>
        <dbReference type="ChEBI" id="CHEBI:30616"/>
        <dbReference type="ChEBI" id="CHEBI:61977"/>
        <dbReference type="ChEBI" id="CHEBI:456216"/>
        <dbReference type="EC" id="2.7.11.1"/>
    </reaction>
</comment>
<dbReference type="GO" id="GO:0016020">
    <property type="term" value="C:membrane"/>
    <property type="evidence" value="ECO:0007669"/>
    <property type="project" value="UniProtKB-SubCell"/>
</dbReference>
<dbReference type="EC" id="2.7.11.1" evidence="2"/>
<dbReference type="PANTHER" id="PTHR32444:SF118">
    <property type="entry name" value="OS09G0551150 PROTEIN"/>
    <property type="match status" value="1"/>
</dbReference>
<dbReference type="Gene3D" id="3.30.200.20">
    <property type="entry name" value="Phosphorylase Kinase, domain 1"/>
    <property type="match status" value="1"/>
</dbReference>